<evidence type="ECO:0000313" key="3">
    <source>
        <dbReference type="EMBL" id="CAK0893703.1"/>
    </source>
</evidence>
<dbReference type="PANTHER" id="PTHR44103">
    <property type="entry name" value="PROPROTEIN CONVERTASE P"/>
    <property type="match status" value="1"/>
</dbReference>
<feature type="signal peptide" evidence="2">
    <location>
        <begin position="1"/>
        <end position="25"/>
    </location>
</feature>
<proteinExistence type="predicted"/>
<evidence type="ECO:0000256" key="2">
    <source>
        <dbReference type="SAM" id="SignalP"/>
    </source>
</evidence>
<dbReference type="EMBL" id="CAUYUJ010019793">
    <property type="protein sequence ID" value="CAK0893703.1"/>
    <property type="molecule type" value="Genomic_DNA"/>
</dbReference>
<organism evidence="3 4">
    <name type="scientific">Prorocentrum cordatum</name>
    <dbReference type="NCBI Taxonomy" id="2364126"/>
    <lineage>
        <taxon>Eukaryota</taxon>
        <taxon>Sar</taxon>
        <taxon>Alveolata</taxon>
        <taxon>Dinophyceae</taxon>
        <taxon>Prorocentrales</taxon>
        <taxon>Prorocentraceae</taxon>
        <taxon>Prorocentrum</taxon>
    </lineage>
</organism>
<dbReference type="Pfam" id="PF20330">
    <property type="entry name" value="DUF6625"/>
    <property type="match status" value="1"/>
</dbReference>
<dbReference type="InterPro" id="IPR028994">
    <property type="entry name" value="Integrin_alpha_N"/>
</dbReference>
<reference evidence="3" key="1">
    <citation type="submission" date="2023-10" db="EMBL/GenBank/DDBJ databases">
        <authorList>
            <person name="Chen Y."/>
            <person name="Shah S."/>
            <person name="Dougan E. K."/>
            <person name="Thang M."/>
            <person name="Chan C."/>
        </authorList>
    </citation>
    <scope>NUCLEOTIDE SEQUENCE [LARGE SCALE GENOMIC DNA]</scope>
</reference>
<keyword evidence="4" id="KW-1185">Reference proteome</keyword>
<evidence type="ECO:0000256" key="1">
    <source>
        <dbReference type="ARBA" id="ARBA00022729"/>
    </source>
</evidence>
<dbReference type="Proteomes" id="UP001189429">
    <property type="component" value="Unassembled WGS sequence"/>
</dbReference>
<keyword evidence="1 2" id="KW-0732">Signal</keyword>
<accession>A0ABN9X325</accession>
<dbReference type="Gene3D" id="2.130.10.130">
    <property type="entry name" value="Integrin alpha, N-terminal"/>
    <property type="match status" value="1"/>
</dbReference>
<gene>
    <name evidence="3" type="ORF">PCOR1329_LOCUS72961</name>
</gene>
<dbReference type="PANTHER" id="PTHR44103:SF1">
    <property type="entry name" value="PROPROTEIN CONVERTASE P"/>
    <property type="match status" value="1"/>
</dbReference>
<comment type="caution">
    <text evidence="3">The sequence shown here is derived from an EMBL/GenBank/DDBJ whole genome shotgun (WGS) entry which is preliminary data.</text>
</comment>
<evidence type="ECO:0008006" key="5">
    <source>
        <dbReference type="Google" id="ProtNLM"/>
    </source>
</evidence>
<dbReference type="InterPro" id="IPR046733">
    <property type="entry name" value="DUF6625"/>
</dbReference>
<dbReference type="Pfam" id="PF13517">
    <property type="entry name" value="FG-GAP_3"/>
    <property type="match status" value="2"/>
</dbReference>
<dbReference type="InterPro" id="IPR013517">
    <property type="entry name" value="FG-GAP"/>
</dbReference>
<sequence length="578" mass="62279">MAARSPDDARGCWAVLLVWALGGCAVPGAALSRALPAVAEDGREVPSPAAGDGFGEGHLRDEIELNRWSQRVQFMPEFEGASDAGSDHEEHAEGSLKDTAFHTFPAGAWQADVQAMEQFPAALRAIRDRPGTPTKAALLYVQLGPWPPYIKYVVKSAAANVGTTFYFIGPKFEELDTCANCAWLPFDLRFAKTRIQTLLGVNTQDMAHLYPAKLCDLKPMWPTLFPELTSRHEWIGFADHDIIFGDLDAEIDAVREDADLLVPKGFHPQPLANGNLMLFRTTKKMIQAFKGAGNWGAVIRDKRVLVPTRWADHEYLSAANSPGRSVCCDSYGARRAALVSGRAAPHGRSASRGVAGLPLGYGEASLSGPSSSQSVPHTMSLAARWCRHSADKAPSSVKGAAALMACHIRSLPHEAMGARCAVAADFDHDGDMDLVSASAVDNTVAWFRNDGSGQFGDPEQVTYSSNGARIVTVGDIDSDGKIDIIVASYYDHTVGWFKNDGTGMFGDINMQCSTAMNAQGVTVADIDGDGDLDVISASSGNNMIAWYENLGQGRFCEVKHVVDHVVGQRRGCPHGWCR</sequence>
<dbReference type="SUPFAM" id="SSF69318">
    <property type="entry name" value="Integrin alpha N-terminal domain"/>
    <property type="match status" value="1"/>
</dbReference>
<protein>
    <recommendedName>
        <fullName evidence="5">Protein xylosyltransferase</fullName>
    </recommendedName>
</protein>
<evidence type="ECO:0000313" key="4">
    <source>
        <dbReference type="Proteomes" id="UP001189429"/>
    </source>
</evidence>
<feature type="chain" id="PRO_5046533691" description="Protein xylosyltransferase" evidence="2">
    <location>
        <begin position="26"/>
        <end position="578"/>
    </location>
</feature>
<name>A0ABN9X325_9DINO</name>
<dbReference type="PROSITE" id="PS51257">
    <property type="entry name" value="PROKAR_LIPOPROTEIN"/>
    <property type="match status" value="1"/>
</dbReference>